<dbReference type="SUPFAM" id="SSF110324">
    <property type="entry name" value="Ribosomal L27 protein-like"/>
    <property type="match status" value="1"/>
</dbReference>
<keyword evidence="3" id="KW-0698">rRNA processing</keyword>
<comment type="caution">
    <text evidence="10">The sequence shown here is derived from an EMBL/GenBank/DDBJ whole genome shotgun (WGS) entry which is preliminary data.</text>
</comment>
<dbReference type="GO" id="GO:0000467">
    <property type="term" value="P:exonucleolytic trimming to generate mature 3'-end of 5.8S rRNA from tricistronic rRNA transcript (SSU-rRNA, 5.8S rRNA, LSU-rRNA)"/>
    <property type="evidence" value="ECO:0007669"/>
    <property type="project" value="TreeGrafter"/>
</dbReference>
<evidence type="ECO:0000256" key="3">
    <source>
        <dbReference type="ARBA" id="ARBA00022552"/>
    </source>
</evidence>
<dbReference type="GO" id="GO:0071028">
    <property type="term" value="P:nuclear mRNA surveillance"/>
    <property type="evidence" value="ECO:0007669"/>
    <property type="project" value="UniProtKB-ARBA"/>
</dbReference>
<evidence type="ECO:0000313" key="11">
    <source>
        <dbReference type="EMBL" id="PLW50027.1"/>
    </source>
</evidence>
<protein>
    <submittedName>
        <fullName evidence="10">Uncharacterized protein</fullName>
    </submittedName>
</protein>
<dbReference type="PANTHER" id="PTHR21321:SF4">
    <property type="entry name" value="EXOSOME COMPLEX COMPONENT RRP4"/>
    <property type="match status" value="1"/>
</dbReference>
<dbReference type="CDD" id="cd05789">
    <property type="entry name" value="S1_Rrp4"/>
    <property type="match status" value="1"/>
</dbReference>
<keyword evidence="4" id="KW-0271">Exosome</keyword>
<dbReference type="SUPFAM" id="SSF54791">
    <property type="entry name" value="Eukaryotic type KH-domain (KH-domain type I)"/>
    <property type="match status" value="1"/>
</dbReference>
<dbReference type="AlphaFoldDB" id="A0A2N5S4Y6"/>
<keyword evidence="5" id="KW-0694">RNA-binding</keyword>
<dbReference type="Pfam" id="PF14382">
    <property type="entry name" value="ECR1_N"/>
    <property type="match status" value="1"/>
</dbReference>
<comment type="subcellular location">
    <subcellularLocation>
        <location evidence="1">Nucleus</location>
    </subcellularLocation>
</comment>
<dbReference type="GO" id="GO:0000177">
    <property type="term" value="C:cytoplasmic exosome (RNase complex)"/>
    <property type="evidence" value="ECO:0007669"/>
    <property type="project" value="TreeGrafter"/>
</dbReference>
<dbReference type="Pfam" id="PF15985">
    <property type="entry name" value="KH_6"/>
    <property type="match status" value="1"/>
</dbReference>
<dbReference type="InterPro" id="IPR012340">
    <property type="entry name" value="NA-bd_OB-fold"/>
</dbReference>
<gene>
    <name evidence="11" type="ORF">PCASD_01274</name>
    <name evidence="10" type="ORF">PCASD_22982</name>
</gene>
<feature type="domain" description="Exosome complex component N-terminal" evidence="7">
    <location>
        <begin position="32"/>
        <end position="89"/>
    </location>
</feature>
<dbReference type="CDD" id="cd22525">
    <property type="entry name" value="KH-I_Rrp4_eukar"/>
    <property type="match status" value="1"/>
</dbReference>
<feature type="domain" description="RRP4 S1" evidence="9">
    <location>
        <begin position="102"/>
        <end position="173"/>
    </location>
</feature>
<dbReference type="InterPro" id="IPR025721">
    <property type="entry name" value="Exosome_cplx_N_dom"/>
</dbReference>
<dbReference type="GO" id="GO:0071038">
    <property type="term" value="P:TRAMP-dependent tRNA surveillance pathway"/>
    <property type="evidence" value="ECO:0007669"/>
    <property type="project" value="TreeGrafter"/>
</dbReference>
<evidence type="ECO:0000256" key="4">
    <source>
        <dbReference type="ARBA" id="ARBA00022835"/>
    </source>
</evidence>
<evidence type="ECO:0000313" key="12">
    <source>
        <dbReference type="Proteomes" id="UP000235392"/>
    </source>
</evidence>
<comment type="similarity">
    <text evidence="2">Belongs to the RRP4 family.</text>
</comment>
<dbReference type="InterPro" id="IPR048565">
    <property type="entry name" value="S1_RRP4"/>
</dbReference>
<dbReference type="Gene3D" id="2.40.50.100">
    <property type="match status" value="1"/>
</dbReference>
<evidence type="ECO:0000259" key="9">
    <source>
        <dbReference type="Pfam" id="PF21266"/>
    </source>
</evidence>
<evidence type="ECO:0000256" key="6">
    <source>
        <dbReference type="ARBA" id="ARBA00023242"/>
    </source>
</evidence>
<evidence type="ECO:0000259" key="8">
    <source>
        <dbReference type="Pfam" id="PF15985"/>
    </source>
</evidence>
<dbReference type="InterPro" id="IPR036612">
    <property type="entry name" value="KH_dom_type_1_sf"/>
</dbReference>
<evidence type="ECO:0000313" key="10">
    <source>
        <dbReference type="EMBL" id="PLW08276.1"/>
    </source>
</evidence>
<sequence length="351" mass="38974">MSSIFTITQDALETKKKLTMADRGGSMEQCSVVVPGEMIASSKYWMRGHGTFIEEQSGVEQEEDESMMKVDGESSEGLIRSSLAGTVERINKLITVSPLSGRYRPEVGDLVIGRITEVQSKRWKVEAGGRQHAVLMLGSVNLPGGVQRRKLESDELQMRYFFQEGDLLVAEVQGFFGDGSMSLHTRSRKYGKLRNGMLLKVPSQLILRLKSHFHILPIGIDLIIGVNGWIWIAQQRAQSDADEGLKEGFEAESDNMYSDVNEPISSHTRATIARLAGAINLMSTLSMPISDSSILRTYEASLEISRLSRLDHRSMDVDDSSQDPAHTHQDLDGFLKPEFRDKVLALLVASS</sequence>
<dbReference type="GO" id="GO:0003723">
    <property type="term" value="F:RNA binding"/>
    <property type="evidence" value="ECO:0007669"/>
    <property type="project" value="UniProtKB-KW"/>
</dbReference>
<evidence type="ECO:0000256" key="2">
    <source>
        <dbReference type="ARBA" id="ARBA00009155"/>
    </source>
</evidence>
<dbReference type="GO" id="GO:0071051">
    <property type="term" value="P:poly(A)-dependent snoRNA 3'-end processing"/>
    <property type="evidence" value="ECO:0007669"/>
    <property type="project" value="TreeGrafter"/>
</dbReference>
<dbReference type="Proteomes" id="UP000235392">
    <property type="component" value="Unassembled WGS sequence"/>
</dbReference>
<dbReference type="Pfam" id="PF21266">
    <property type="entry name" value="S1_RRP4"/>
    <property type="match status" value="1"/>
</dbReference>
<organism evidence="10 12">
    <name type="scientific">Puccinia coronata f. sp. avenae</name>
    <dbReference type="NCBI Taxonomy" id="200324"/>
    <lineage>
        <taxon>Eukaryota</taxon>
        <taxon>Fungi</taxon>
        <taxon>Dikarya</taxon>
        <taxon>Basidiomycota</taxon>
        <taxon>Pucciniomycotina</taxon>
        <taxon>Pucciniomycetes</taxon>
        <taxon>Pucciniales</taxon>
        <taxon>Pucciniaceae</taxon>
        <taxon>Puccinia</taxon>
    </lineage>
</organism>
<dbReference type="GO" id="GO:0000176">
    <property type="term" value="C:nuclear exosome (RNase complex)"/>
    <property type="evidence" value="ECO:0007669"/>
    <property type="project" value="TreeGrafter"/>
</dbReference>
<dbReference type="SUPFAM" id="SSF50249">
    <property type="entry name" value="Nucleic acid-binding proteins"/>
    <property type="match status" value="1"/>
</dbReference>
<dbReference type="GO" id="GO:0071035">
    <property type="term" value="P:nuclear polyadenylation-dependent rRNA catabolic process"/>
    <property type="evidence" value="ECO:0007669"/>
    <property type="project" value="TreeGrafter"/>
</dbReference>
<evidence type="ECO:0000256" key="1">
    <source>
        <dbReference type="ARBA" id="ARBA00004123"/>
    </source>
</evidence>
<dbReference type="GO" id="GO:0034475">
    <property type="term" value="P:U4 snRNA 3'-end processing"/>
    <property type="evidence" value="ECO:0007669"/>
    <property type="project" value="TreeGrafter"/>
</dbReference>
<dbReference type="InterPro" id="IPR026699">
    <property type="entry name" value="Exosome_RNA_bind1/RRP40/RRP4"/>
</dbReference>
<feature type="domain" description="K Homology" evidence="8">
    <location>
        <begin position="196"/>
        <end position="235"/>
    </location>
</feature>
<dbReference type="FunFam" id="2.40.50.140:FF:000038">
    <property type="entry name" value="Exosome complex component RRP4"/>
    <property type="match status" value="1"/>
</dbReference>
<dbReference type="EMBL" id="PGCI01000013">
    <property type="protein sequence ID" value="PLW50027.1"/>
    <property type="molecule type" value="Genomic_DNA"/>
</dbReference>
<dbReference type="EMBL" id="PGCI01001074">
    <property type="protein sequence ID" value="PLW08276.1"/>
    <property type="molecule type" value="Genomic_DNA"/>
</dbReference>
<keyword evidence="6" id="KW-0539">Nucleus</keyword>
<dbReference type="PANTHER" id="PTHR21321">
    <property type="entry name" value="PNAS-3 RELATED"/>
    <property type="match status" value="1"/>
</dbReference>
<proteinExistence type="inferred from homology"/>
<dbReference type="InterPro" id="IPR004088">
    <property type="entry name" value="KH_dom_type_1"/>
</dbReference>
<dbReference type="GO" id="GO:0071034">
    <property type="term" value="P:CUT catabolic process"/>
    <property type="evidence" value="ECO:0007669"/>
    <property type="project" value="TreeGrafter"/>
</dbReference>
<accession>A0A2N5S4Y6</accession>
<dbReference type="Gene3D" id="2.40.50.140">
    <property type="entry name" value="Nucleic acid-binding proteins"/>
    <property type="match status" value="1"/>
</dbReference>
<reference evidence="10 12" key="1">
    <citation type="submission" date="2017-11" db="EMBL/GenBank/DDBJ databases">
        <title>De novo assembly and phasing of dikaryotic genomes from two isolates of Puccinia coronata f. sp. avenae, the causal agent of oat crown rust.</title>
        <authorList>
            <person name="Miller M.E."/>
            <person name="Zhang Y."/>
            <person name="Omidvar V."/>
            <person name="Sperschneider J."/>
            <person name="Schwessinger B."/>
            <person name="Raley C."/>
            <person name="Palmer J.M."/>
            <person name="Garnica D."/>
            <person name="Upadhyaya N."/>
            <person name="Rathjen J."/>
            <person name="Taylor J.M."/>
            <person name="Park R.F."/>
            <person name="Dodds P.N."/>
            <person name="Hirsch C.D."/>
            <person name="Kianian S.F."/>
            <person name="Figueroa M."/>
        </authorList>
    </citation>
    <scope>NUCLEOTIDE SEQUENCE [LARGE SCALE GENOMIC DNA]</scope>
    <source>
        <strain evidence="10">12SD80</strain>
    </source>
</reference>
<evidence type="ECO:0000259" key="7">
    <source>
        <dbReference type="Pfam" id="PF14382"/>
    </source>
</evidence>
<evidence type="ECO:0000256" key="5">
    <source>
        <dbReference type="ARBA" id="ARBA00022884"/>
    </source>
</evidence>
<name>A0A2N5S4Y6_9BASI</name>